<dbReference type="InterPro" id="IPR014755">
    <property type="entry name" value="Cu-Rt/internalin_Ig-like"/>
</dbReference>
<keyword evidence="5" id="KW-0574">Periplasm</keyword>
<dbReference type="EMBL" id="CP001026">
    <property type="protein sequence ID" value="ACB65822.1"/>
    <property type="molecule type" value="Genomic_DNA"/>
</dbReference>
<dbReference type="InterPro" id="IPR014756">
    <property type="entry name" value="Ig_E-set"/>
</dbReference>
<keyword evidence="3" id="KW-0479">Metal-binding</keyword>
<evidence type="ECO:0000313" key="10">
    <source>
        <dbReference type="Proteomes" id="UP000001680"/>
    </source>
</evidence>
<dbReference type="NCBIfam" id="NF033814">
    <property type="entry name" value="copper_CopC"/>
    <property type="match status" value="1"/>
</dbReference>
<dbReference type="Pfam" id="PF04234">
    <property type="entry name" value="CopC"/>
    <property type="match status" value="1"/>
</dbReference>
<dbReference type="SUPFAM" id="SSF81296">
    <property type="entry name" value="E set domains"/>
    <property type="match status" value="1"/>
</dbReference>
<dbReference type="Gene3D" id="2.60.40.1220">
    <property type="match status" value="1"/>
</dbReference>
<evidence type="ECO:0000256" key="7">
    <source>
        <dbReference type="SAM" id="SignalP"/>
    </source>
</evidence>
<organism evidence="9 10">
    <name type="scientific">Burkholderia ambifaria (strain MC40-6)</name>
    <dbReference type="NCBI Taxonomy" id="398577"/>
    <lineage>
        <taxon>Bacteria</taxon>
        <taxon>Pseudomonadati</taxon>
        <taxon>Pseudomonadota</taxon>
        <taxon>Betaproteobacteria</taxon>
        <taxon>Burkholderiales</taxon>
        <taxon>Burkholderiaceae</taxon>
        <taxon>Burkholderia</taxon>
        <taxon>Burkholderia cepacia complex</taxon>
    </lineage>
</organism>
<proteinExistence type="inferred from homology"/>
<dbReference type="InterPro" id="IPR032694">
    <property type="entry name" value="CopC/D"/>
</dbReference>
<dbReference type="HOGENOM" id="CLU_087859_4_2_4"/>
<name>B1YYW2_BURA4</name>
<evidence type="ECO:0000256" key="5">
    <source>
        <dbReference type="ARBA" id="ARBA00022764"/>
    </source>
</evidence>
<sequence>MPGRNMHTKITMLMRFVRSVRFVRFVAAGALIAAAPVAAWAHGKLESATPATGSTVDTAPDTLRLAFNEDLEPTFSSVKVSDANGKPVAHDSAKIDPATPRVMTVAMPKLAPGAYTVQWVAMTADAHRTKGTYTFKVKG</sequence>
<feature type="signal peptide" evidence="7">
    <location>
        <begin position="1"/>
        <end position="41"/>
    </location>
</feature>
<accession>B1YYW2</accession>
<evidence type="ECO:0000256" key="2">
    <source>
        <dbReference type="ARBA" id="ARBA00010509"/>
    </source>
</evidence>
<reference evidence="10" key="1">
    <citation type="submission" date="2008-04" db="EMBL/GenBank/DDBJ databases">
        <title>Complete sequence of chromosome 2 of Burkholderia ambifaria MC40-6.</title>
        <authorList>
            <person name="Copeland A."/>
            <person name="Lucas S."/>
            <person name="Lapidus A."/>
            <person name="Glavina del Rio T."/>
            <person name="Dalin E."/>
            <person name="Tice H."/>
            <person name="Pitluck S."/>
            <person name="Chain P."/>
            <person name="Malfatti S."/>
            <person name="Shin M."/>
            <person name="Vergez L."/>
            <person name="Lang D."/>
            <person name="Schmutz J."/>
            <person name="Larimer F."/>
            <person name="Land M."/>
            <person name="Hauser L."/>
            <person name="Kyrpides N."/>
            <person name="Lykidis A."/>
            <person name="Ramette A."/>
            <person name="Konstantinidis K."/>
            <person name="Tiedje J."/>
            <person name="Richardson P."/>
        </authorList>
    </citation>
    <scope>NUCLEOTIDE SEQUENCE [LARGE SCALE GENOMIC DNA]</scope>
    <source>
        <strain evidence="10">MC40-6</strain>
    </source>
</reference>
<dbReference type="KEGG" id="bac:BamMC406_3355"/>
<feature type="chain" id="PRO_5002771276" evidence="7">
    <location>
        <begin position="42"/>
        <end position="139"/>
    </location>
</feature>
<protein>
    <submittedName>
        <fullName evidence="9">Copper resistance protein CopC</fullName>
    </submittedName>
</protein>
<evidence type="ECO:0000256" key="4">
    <source>
        <dbReference type="ARBA" id="ARBA00022729"/>
    </source>
</evidence>
<evidence type="ECO:0000256" key="6">
    <source>
        <dbReference type="ARBA" id="ARBA00023008"/>
    </source>
</evidence>
<evidence type="ECO:0000259" key="8">
    <source>
        <dbReference type="Pfam" id="PF04234"/>
    </source>
</evidence>
<dbReference type="Proteomes" id="UP000001680">
    <property type="component" value="Chromosome 2"/>
</dbReference>
<evidence type="ECO:0000313" key="9">
    <source>
        <dbReference type="EMBL" id="ACB65822.1"/>
    </source>
</evidence>
<dbReference type="GO" id="GO:0006825">
    <property type="term" value="P:copper ion transport"/>
    <property type="evidence" value="ECO:0007669"/>
    <property type="project" value="InterPro"/>
</dbReference>
<gene>
    <name evidence="9" type="ordered locus">BamMC406_3355</name>
</gene>
<evidence type="ECO:0000256" key="3">
    <source>
        <dbReference type="ARBA" id="ARBA00022723"/>
    </source>
</evidence>
<feature type="domain" description="CopC" evidence="8">
    <location>
        <begin position="42"/>
        <end position="137"/>
    </location>
</feature>
<dbReference type="PANTHER" id="PTHR34820">
    <property type="entry name" value="INNER MEMBRANE PROTEIN YEBZ"/>
    <property type="match status" value="1"/>
</dbReference>
<dbReference type="AlphaFoldDB" id="B1YYW2"/>
<dbReference type="GO" id="GO:0046688">
    <property type="term" value="P:response to copper ion"/>
    <property type="evidence" value="ECO:0007669"/>
    <property type="project" value="InterPro"/>
</dbReference>
<evidence type="ECO:0000256" key="1">
    <source>
        <dbReference type="ARBA" id="ARBA00004418"/>
    </source>
</evidence>
<dbReference type="PANTHER" id="PTHR34820:SF4">
    <property type="entry name" value="INNER MEMBRANE PROTEIN YEBZ"/>
    <property type="match status" value="1"/>
</dbReference>
<comment type="subcellular location">
    <subcellularLocation>
        <location evidence="1">Periplasm</location>
    </subcellularLocation>
</comment>
<keyword evidence="6" id="KW-0186">Copper</keyword>
<comment type="similarity">
    <text evidence="2">Belongs to the CopC family.</text>
</comment>
<keyword evidence="4 7" id="KW-0732">Signal</keyword>
<dbReference type="GO" id="GO:0005886">
    <property type="term" value="C:plasma membrane"/>
    <property type="evidence" value="ECO:0007669"/>
    <property type="project" value="TreeGrafter"/>
</dbReference>
<dbReference type="InterPro" id="IPR007348">
    <property type="entry name" value="CopC_dom"/>
</dbReference>
<dbReference type="InterPro" id="IPR047685">
    <property type="entry name" value="CopC-like"/>
</dbReference>
<dbReference type="GO" id="GO:0042597">
    <property type="term" value="C:periplasmic space"/>
    <property type="evidence" value="ECO:0007669"/>
    <property type="project" value="UniProtKB-SubCell"/>
</dbReference>
<dbReference type="GO" id="GO:0005507">
    <property type="term" value="F:copper ion binding"/>
    <property type="evidence" value="ECO:0007669"/>
    <property type="project" value="InterPro"/>
</dbReference>